<feature type="compositionally biased region" description="Basic and acidic residues" evidence="1">
    <location>
        <begin position="48"/>
        <end position="61"/>
    </location>
</feature>
<sequence>MTALVDSPILIGLTLGSMLFGPHRKNWKETHRGLREYAPTRLAGEAPAEPRARPNPVDERVGPWPGPGDRADPVRPRPAQAERGRATRSPVLPCRLLGRARPFQRSCCTTSLAPACGAEQRTENGGGHRDRHRSARGHATEARDAACSSRGPSSRGPSSQGPSSRCPSSQGPIGPAHTLSMDPAHRPFRTVRRRPGGGEGPWSMSITVRHAPAEAGELITCSRRRPAPTPHAARPARWYRVRQATTARQGVGEPAPSIPEWLSLERRPRREPSSVPADQD</sequence>
<keyword evidence="3" id="KW-1185">Reference proteome</keyword>
<accession>A0AAC9L903</accession>
<feature type="compositionally biased region" description="Basic and acidic residues" evidence="1">
    <location>
        <begin position="263"/>
        <end position="272"/>
    </location>
</feature>
<dbReference type="Proteomes" id="UP000185511">
    <property type="component" value="Chromosome"/>
</dbReference>
<protein>
    <submittedName>
        <fullName evidence="2">Uncharacterized protein</fullName>
    </submittedName>
</protein>
<feature type="region of interest" description="Disordered" evidence="1">
    <location>
        <begin position="118"/>
        <end position="204"/>
    </location>
</feature>
<evidence type="ECO:0000313" key="2">
    <source>
        <dbReference type="EMBL" id="APU12564.1"/>
    </source>
</evidence>
<feature type="region of interest" description="Disordered" evidence="1">
    <location>
        <begin position="220"/>
        <end position="280"/>
    </location>
</feature>
<feature type="region of interest" description="Disordered" evidence="1">
    <location>
        <begin position="38"/>
        <end position="87"/>
    </location>
</feature>
<evidence type="ECO:0000256" key="1">
    <source>
        <dbReference type="SAM" id="MobiDB-lite"/>
    </source>
</evidence>
<feature type="compositionally biased region" description="Basic and acidic residues" evidence="1">
    <location>
        <begin position="69"/>
        <end position="85"/>
    </location>
</feature>
<dbReference type="EMBL" id="CP016076">
    <property type="protein sequence ID" value="APU12564.1"/>
    <property type="molecule type" value="Genomic_DNA"/>
</dbReference>
<proteinExistence type="predicted"/>
<reference evidence="3" key="1">
    <citation type="submission" date="2016-06" db="EMBL/GenBank/DDBJ databases">
        <title>Complete genome sequence of Actinoalloteichus fjordicus DSM 46855 (=ADI127-17), type strain of the new species Actinoalloteichus fjordicus.</title>
        <authorList>
            <person name="Ruckert C."/>
            <person name="Nouioui I."/>
            <person name="Willmese J."/>
            <person name="van Wezel G."/>
            <person name="Klenk H.-P."/>
            <person name="Kalinowski J."/>
            <person name="Zotchev S.B."/>
        </authorList>
    </citation>
    <scope>NUCLEOTIDE SEQUENCE [LARGE SCALE GENOMIC DNA]</scope>
    <source>
        <strain evidence="3">ADI127-7</strain>
    </source>
</reference>
<feature type="compositionally biased region" description="Basic residues" evidence="1">
    <location>
        <begin position="186"/>
        <end position="195"/>
    </location>
</feature>
<gene>
    <name evidence="2" type="ORF">UA74_02385</name>
</gene>
<dbReference type="KEGG" id="acad:UA74_02385"/>
<evidence type="ECO:0000313" key="3">
    <source>
        <dbReference type="Proteomes" id="UP000185511"/>
    </source>
</evidence>
<feature type="compositionally biased region" description="Low complexity" evidence="1">
    <location>
        <begin position="147"/>
        <end position="172"/>
    </location>
</feature>
<organism evidence="2 3">
    <name type="scientific">Actinoalloteichus fjordicus</name>
    <dbReference type="NCBI Taxonomy" id="1612552"/>
    <lineage>
        <taxon>Bacteria</taxon>
        <taxon>Bacillati</taxon>
        <taxon>Actinomycetota</taxon>
        <taxon>Actinomycetes</taxon>
        <taxon>Pseudonocardiales</taxon>
        <taxon>Pseudonocardiaceae</taxon>
        <taxon>Actinoalloteichus</taxon>
    </lineage>
</organism>
<dbReference type="AlphaFoldDB" id="A0AAC9L903"/>
<name>A0AAC9L903_9PSEU</name>